<evidence type="ECO:0000256" key="4">
    <source>
        <dbReference type="PROSITE-ProRule" id="PRU00169"/>
    </source>
</evidence>
<dbReference type="Pfam" id="PF13185">
    <property type="entry name" value="GAF_2"/>
    <property type="match status" value="1"/>
</dbReference>
<evidence type="ECO:0000256" key="2">
    <source>
        <dbReference type="ARBA" id="ARBA00022679"/>
    </source>
</evidence>
<dbReference type="PANTHER" id="PTHR43547">
    <property type="entry name" value="TWO-COMPONENT HISTIDINE KINASE"/>
    <property type="match status" value="1"/>
</dbReference>
<dbReference type="SUPFAM" id="SSF52172">
    <property type="entry name" value="CheY-like"/>
    <property type="match status" value="1"/>
</dbReference>
<dbReference type="Proteomes" id="UP001597139">
    <property type="component" value="Unassembled WGS sequence"/>
</dbReference>
<dbReference type="SMART" id="SM00448">
    <property type="entry name" value="REC"/>
    <property type="match status" value="1"/>
</dbReference>
<feature type="modified residue" description="4-aspartylphosphate" evidence="4">
    <location>
        <position position="56"/>
    </location>
</feature>
<evidence type="ECO:0000256" key="1">
    <source>
        <dbReference type="ARBA" id="ARBA00022553"/>
    </source>
</evidence>
<accession>A0ABD6BWI8</accession>
<dbReference type="InterPro" id="IPR011006">
    <property type="entry name" value="CheY-like_superfamily"/>
</dbReference>
<dbReference type="SUPFAM" id="SSF47384">
    <property type="entry name" value="Homodimeric domain of signal transducing histidine kinase"/>
    <property type="match status" value="1"/>
</dbReference>
<dbReference type="AlphaFoldDB" id="A0ABD6BWI8"/>
<dbReference type="Gene3D" id="3.40.50.2300">
    <property type="match status" value="1"/>
</dbReference>
<dbReference type="GO" id="GO:0016301">
    <property type="term" value="F:kinase activity"/>
    <property type="evidence" value="ECO:0007669"/>
    <property type="project" value="UniProtKB-KW"/>
</dbReference>
<keyword evidence="1 4" id="KW-0597">Phosphoprotein</keyword>
<evidence type="ECO:0000256" key="3">
    <source>
        <dbReference type="ARBA" id="ARBA00022777"/>
    </source>
</evidence>
<keyword evidence="7" id="KW-1185">Reference proteome</keyword>
<dbReference type="SMART" id="SM00388">
    <property type="entry name" value="HisKA"/>
    <property type="match status" value="1"/>
</dbReference>
<dbReference type="SUPFAM" id="SSF55781">
    <property type="entry name" value="GAF domain-like"/>
    <property type="match status" value="1"/>
</dbReference>
<protein>
    <submittedName>
        <fullName evidence="6">GAF domain-containing protein</fullName>
    </submittedName>
</protein>
<dbReference type="Pfam" id="PF00512">
    <property type="entry name" value="HisKA"/>
    <property type="match status" value="1"/>
</dbReference>
<evidence type="ECO:0000313" key="7">
    <source>
        <dbReference type="Proteomes" id="UP001597139"/>
    </source>
</evidence>
<name>A0ABD6BWI8_9EURY</name>
<dbReference type="EMBL" id="JBHUCZ010000022">
    <property type="protein sequence ID" value="MFD1568905.1"/>
    <property type="molecule type" value="Genomic_DNA"/>
</dbReference>
<proteinExistence type="predicted"/>
<dbReference type="SMART" id="SM00065">
    <property type="entry name" value="GAF"/>
    <property type="match status" value="1"/>
</dbReference>
<feature type="domain" description="Response regulatory" evidence="5">
    <location>
        <begin position="6"/>
        <end position="120"/>
    </location>
</feature>
<dbReference type="InterPro" id="IPR003661">
    <property type="entry name" value="HisK_dim/P_dom"/>
</dbReference>
<dbReference type="Gene3D" id="1.10.287.130">
    <property type="match status" value="1"/>
</dbReference>
<evidence type="ECO:0000313" key="6">
    <source>
        <dbReference type="EMBL" id="MFD1568905.1"/>
    </source>
</evidence>
<comment type="caution">
    <text evidence="6">The sequence shown here is derived from an EMBL/GenBank/DDBJ whole genome shotgun (WGS) entry which is preliminary data.</text>
</comment>
<keyword evidence="2" id="KW-0808">Transferase</keyword>
<dbReference type="Gene3D" id="3.30.450.40">
    <property type="match status" value="1"/>
</dbReference>
<dbReference type="Pfam" id="PF00072">
    <property type="entry name" value="Response_reg"/>
    <property type="match status" value="1"/>
</dbReference>
<dbReference type="InterPro" id="IPR003018">
    <property type="entry name" value="GAF"/>
</dbReference>
<evidence type="ECO:0000259" key="5">
    <source>
        <dbReference type="PROSITE" id="PS50110"/>
    </source>
</evidence>
<dbReference type="PROSITE" id="PS50110">
    <property type="entry name" value="RESPONSE_REGULATORY"/>
    <property type="match status" value="1"/>
</dbReference>
<dbReference type="InterPro" id="IPR001789">
    <property type="entry name" value="Sig_transdc_resp-reg_receiver"/>
</dbReference>
<dbReference type="CDD" id="cd00082">
    <property type="entry name" value="HisKA"/>
    <property type="match status" value="1"/>
</dbReference>
<dbReference type="PANTHER" id="PTHR43547:SF2">
    <property type="entry name" value="HYBRID SIGNAL TRANSDUCTION HISTIDINE KINASE C"/>
    <property type="match status" value="1"/>
</dbReference>
<reference evidence="6 7" key="1">
    <citation type="journal article" date="2019" name="Int. J. Syst. Evol. Microbiol.">
        <title>The Global Catalogue of Microorganisms (GCM) 10K type strain sequencing project: providing services to taxonomists for standard genome sequencing and annotation.</title>
        <authorList>
            <consortium name="The Broad Institute Genomics Platform"/>
            <consortium name="The Broad Institute Genome Sequencing Center for Infectious Disease"/>
            <person name="Wu L."/>
            <person name="Ma J."/>
        </authorList>
    </citation>
    <scope>NUCLEOTIDE SEQUENCE [LARGE SCALE GENOMIC DNA]</scope>
    <source>
        <strain evidence="6 7">CGMCC 1.12859</strain>
    </source>
</reference>
<dbReference type="RefSeq" id="WP_267645007.1">
    <property type="nucleotide sequence ID" value="NZ_JANHGR010000001.1"/>
</dbReference>
<organism evidence="6 7">
    <name type="scientific">Halolamina litorea</name>
    <dbReference type="NCBI Taxonomy" id="1515593"/>
    <lineage>
        <taxon>Archaea</taxon>
        <taxon>Methanobacteriati</taxon>
        <taxon>Methanobacteriota</taxon>
        <taxon>Stenosarchaea group</taxon>
        <taxon>Halobacteria</taxon>
        <taxon>Halobacteriales</taxon>
        <taxon>Haloferacaceae</taxon>
    </lineage>
</organism>
<gene>
    <name evidence="6" type="ORF">ACFSAU_15525</name>
</gene>
<dbReference type="InterPro" id="IPR036097">
    <property type="entry name" value="HisK_dim/P_sf"/>
</dbReference>
<dbReference type="InterPro" id="IPR029016">
    <property type="entry name" value="GAF-like_dom_sf"/>
</dbReference>
<keyword evidence="3" id="KW-0418">Kinase</keyword>
<sequence length="379" mass="40122">MLGTVQVLLVDDNDAYRSLLAAALREDLAIESFGDPEAALTWAASNRSAVDCVISDFQMPGLTGREFHEGLRAAGVNVPFVLVSGSNSGDIPPEATAEATAFVRKGTGAVDGVREAVHDATQAARTEQTLTALHGATEALMRAGDRDSVADATVETAEEVLGFPGTGVRFYDPDREALVAASVGGQSDDAIDDRPPFPIEGTHHGQAFRAGETITYDVPEADAKDPYDAAPFGRTMYVPLGDHGVVSFGKTGDEPFDPQDVQFAETLAGHAATALDRVERERALERERDRLEEVAGVVSHDLQSPLNVVSGAIALATEECTDDAVAEHLTTAEHATARMEALVDDRLTFTRWEGTVGPHEEIQLADGSADGTAQKAADQ</sequence>